<organism evidence="1 2">
    <name type="scientific">Aneurinibacillus aneurinilyticus ATCC 12856</name>
    <dbReference type="NCBI Taxonomy" id="649747"/>
    <lineage>
        <taxon>Bacteria</taxon>
        <taxon>Bacillati</taxon>
        <taxon>Bacillota</taxon>
        <taxon>Bacilli</taxon>
        <taxon>Bacillales</taxon>
        <taxon>Paenibacillaceae</taxon>
        <taxon>Aneurinibacillus group</taxon>
        <taxon>Aneurinibacillus</taxon>
    </lineage>
</organism>
<keyword evidence="2" id="KW-1185">Reference proteome</keyword>
<reference evidence="1 2" key="1">
    <citation type="submission" date="2013-08" db="EMBL/GenBank/DDBJ databases">
        <authorList>
            <person name="Weinstock G."/>
            <person name="Sodergren E."/>
            <person name="Wylie T."/>
            <person name="Fulton L."/>
            <person name="Fulton R."/>
            <person name="Fronick C."/>
            <person name="O'Laughlin M."/>
            <person name="Godfrey J."/>
            <person name="Miner T."/>
            <person name="Herter B."/>
            <person name="Appelbaum E."/>
            <person name="Cordes M."/>
            <person name="Lek S."/>
            <person name="Wollam A."/>
            <person name="Pepin K.H."/>
            <person name="Palsikar V.B."/>
            <person name="Mitreva M."/>
            <person name="Wilson R.K."/>
        </authorList>
    </citation>
    <scope>NUCLEOTIDE SEQUENCE [LARGE SCALE GENOMIC DNA]</scope>
    <source>
        <strain evidence="1 2">ATCC 12856</strain>
    </source>
</reference>
<dbReference type="AlphaFoldDB" id="U1WER6"/>
<evidence type="ECO:0000313" key="2">
    <source>
        <dbReference type="Proteomes" id="UP000016511"/>
    </source>
</evidence>
<accession>U1WER6</accession>
<dbReference type="Proteomes" id="UP000016511">
    <property type="component" value="Unassembled WGS sequence"/>
</dbReference>
<dbReference type="STRING" id="649747.HMPREF0083_04844"/>
<evidence type="ECO:0000313" key="1">
    <source>
        <dbReference type="EMBL" id="ERI07054.1"/>
    </source>
</evidence>
<protein>
    <submittedName>
        <fullName evidence="1">Uncharacterized protein</fullName>
    </submittedName>
</protein>
<name>U1WER6_ANEAE</name>
<comment type="caution">
    <text evidence="1">The sequence shown here is derived from an EMBL/GenBank/DDBJ whole genome shotgun (WGS) entry which is preliminary data.</text>
</comment>
<dbReference type="EMBL" id="AWSJ01000298">
    <property type="protein sequence ID" value="ERI07054.1"/>
    <property type="molecule type" value="Genomic_DNA"/>
</dbReference>
<dbReference type="HOGENOM" id="CLU_3113987_0_0_9"/>
<proteinExistence type="predicted"/>
<gene>
    <name evidence="1" type="ORF">HMPREF0083_04844</name>
</gene>
<sequence>MKNDTKIVFCFALFGHFIPTDNSKYSIYGSYFCFFNNISLFLCDHFVKKI</sequence>